<dbReference type="AlphaFoldDB" id="A0A543HS28"/>
<evidence type="ECO:0000256" key="1">
    <source>
        <dbReference type="ARBA" id="ARBA00004635"/>
    </source>
</evidence>
<dbReference type="PANTHER" id="PTHR30429:SF3">
    <property type="entry name" value="LIPOPROTEIN"/>
    <property type="match status" value="1"/>
</dbReference>
<dbReference type="InterPro" id="IPR004872">
    <property type="entry name" value="Lipoprotein_NlpA"/>
</dbReference>
<keyword evidence="6" id="KW-0449">Lipoprotein</keyword>
<evidence type="ECO:0000256" key="4">
    <source>
        <dbReference type="ARBA" id="ARBA00023136"/>
    </source>
</evidence>
<evidence type="ECO:0000256" key="3">
    <source>
        <dbReference type="ARBA" id="ARBA00022729"/>
    </source>
</evidence>
<keyword evidence="7" id="KW-1133">Transmembrane helix</keyword>
<dbReference type="EMBL" id="VFPN01000003">
    <property type="protein sequence ID" value="TQM61146.1"/>
    <property type="molecule type" value="Genomic_DNA"/>
</dbReference>
<sequence length="310" mass="33132">MSDTASAGDKLIPAPPAKKKTGFIVGAIIAVVVIVAAILIVINLGGNKETVRLGVVGASDSQWKIFIEEAAKEGIDVEVVDFQEYTQPNPAVSEGEIDLNMFQHIIYLAQYNVDSDDDLTIIGSSAIYPLGLYSTKYDDVKDIPEGGVVSVPDDPSNQARALLVLQAADVISLKNGGSPFSTLADVETDKSRVTVKALGAAFTATSLPDVDAAIINNDYVEDAGLTADDVIFQDDPEDESALPYINIFVTRAEDKDNETYRKLVDIYQTSQPVLDAVQKNAGGTAVFVQTPVDQLNKSLAQTEKDYAASK</sequence>
<dbReference type="GO" id="GO:0016020">
    <property type="term" value="C:membrane"/>
    <property type="evidence" value="ECO:0007669"/>
    <property type="project" value="UniProtKB-SubCell"/>
</dbReference>
<comment type="similarity">
    <text evidence="2">Belongs to the NlpA lipoprotein family.</text>
</comment>
<evidence type="ECO:0000256" key="5">
    <source>
        <dbReference type="ARBA" id="ARBA00023139"/>
    </source>
</evidence>
<gene>
    <name evidence="8" type="ORF">FB466_2081</name>
</gene>
<dbReference type="OrthoDB" id="9812878at2"/>
<reference evidence="8 9" key="1">
    <citation type="submission" date="2019-06" db="EMBL/GenBank/DDBJ databases">
        <title>Sequencing the genomes of 1000 actinobacteria strains.</title>
        <authorList>
            <person name="Klenk H.-P."/>
        </authorList>
    </citation>
    <scope>NUCLEOTIDE SEQUENCE [LARGE SCALE GENOMIC DNA]</scope>
    <source>
        <strain evidence="8 9">DSM 18031</strain>
    </source>
</reference>
<dbReference type="RefSeq" id="WP_141918273.1">
    <property type="nucleotide sequence ID" value="NZ_BAAAYS010000004.1"/>
</dbReference>
<comment type="caution">
    <text evidence="8">The sequence shown here is derived from an EMBL/GenBank/DDBJ whole genome shotgun (WGS) entry which is preliminary data.</text>
</comment>
<keyword evidence="3" id="KW-0732">Signal</keyword>
<dbReference type="PANTHER" id="PTHR30429">
    <property type="entry name" value="D-METHIONINE-BINDING LIPOPROTEIN METQ"/>
    <property type="match status" value="1"/>
</dbReference>
<evidence type="ECO:0000256" key="7">
    <source>
        <dbReference type="SAM" id="Phobius"/>
    </source>
</evidence>
<name>A0A543HS28_9MICO</name>
<dbReference type="Proteomes" id="UP000318331">
    <property type="component" value="Unassembled WGS sequence"/>
</dbReference>
<keyword evidence="7" id="KW-0812">Transmembrane</keyword>
<accession>A0A543HS28</accession>
<evidence type="ECO:0000313" key="8">
    <source>
        <dbReference type="EMBL" id="TQM61146.1"/>
    </source>
</evidence>
<evidence type="ECO:0000313" key="9">
    <source>
        <dbReference type="Proteomes" id="UP000318331"/>
    </source>
</evidence>
<dbReference type="Pfam" id="PF03180">
    <property type="entry name" value="Lipoprotein_9"/>
    <property type="match status" value="1"/>
</dbReference>
<dbReference type="SUPFAM" id="SSF53850">
    <property type="entry name" value="Periplasmic binding protein-like II"/>
    <property type="match status" value="1"/>
</dbReference>
<dbReference type="Gene3D" id="3.40.190.10">
    <property type="entry name" value="Periplasmic binding protein-like II"/>
    <property type="match status" value="2"/>
</dbReference>
<organism evidence="8 9">
    <name type="scientific">Klugiella xanthotipulae</name>
    <dbReference type="NCBI Taxonomy" id="244735"/>
    <lineage>
        <taxon>Bacteria</taxon>
        <taxon>Bacillati</taxon>
        <taxon>Actinomycetota</taxon>
        <taxon>Actinomycetes</taxon>
        <taxon>Micrococcales</taxon>
        <taxon>Microbacteriaceae</taxon>
        <taxon>Klugiella</taxon>
    </lineage>
</organism>
<comment type="subcellular location">
    <subcellularLocation>
        <location evidence="1">Membrane</location>
        <topology evidence="1">Lipid-anchor</topology>
    </subcellularLocation>
</comment>
<evidence type="ECO:0000256" key="2">
    <source>
        <dbReference type="ARBA" id="ARBA00008973"/>
    </source>
</evidence>
<keyword evidence="5" id="KW-0564">Palmitate</keyword>
<protein>
    <submittedName>
        <fullName evidence="8">D-methionine transport system substrate-binding protein</fullName>
    </submittedName>
</protein>
<evidence type="ECO:0000256" key="6">
    <source>
        <dbReference type="ARBA" id="ARBA00023288"/>
    </source>
</evidence>
<proteinExistence type="inferred from homology"/>
<keyword evidence="9" id="KW-1185">Reference proteome</keyword>
<feature type="transmembrane region" description="Helical" evidence="7">
    <location>
        <begin position="23"/>
        <end position="44"/>
    </location>
</feature>
<keyword evidence="4 7" id="KW-0472">Membrane</keyword>